<organism evidence="3 4">
    <name type="scientific">Alternaria atra</name>
    <dbReference type="NCBI Taxonomy" id="119953"/>
    <lineage>
        <taxon>Eukaryota</taxon>
        <taxon>Fungi</taxon>
        <taxon>Dikarya</taxon>
        <taxon>Ascomycota</taxon>
        <taxon>Pezizomycotina</taxon>
        <taxon>Dothideomycetes</taxon>
        <taxon>Pleosporomycetidae</taxon>
        <taxon>Pleosporales</taxon>
        <taxon>Pleosporineae</taxon>
        <taxon>Pleosporaceae</taxon>
        <taxon>Alternaria</taxon>
        <taxon>Alternaria sect. Ulocladioides</taxon>
    </lineage>
</organism>
<dbReference type="RefSeq" id="XP_043174269.1">
    <property type="nucleotide sequence ID" value="XM_043318334.1"/>
</dbReference>
<comment type="caution">
    <text evidence="3">The sequence shown here is derived from an EMBL/GenBank/DDBJ whole genome shotgun (WGS) entry which is preliminary data.</text>
</comment>
<feature type="domain" description="Rad60/SUMO-like" evidence="2">
    <location>
        <begin position="374"/>
        <end position="445"/>
    </location>
</feature>
<name>A0A8J2IAI4_9PLEO</name>
<dbReference type="SUPFAM" id="SSF54236">
    <property type="entry name" value="Ubiquitin-like"/>
    <property type="match status" value="1"/>
</dbReference>
<dbReference type="AlphaFoldDB" id="A0A8J2IAI4"/>
<dbReference type="CDD" id="cd17080">
    <property type="entry name" value="Ubl_SLD2_Esc2_like"/>
    <property type="match status" value="1"/>
</dbReference>
<evidence type="ECO:0000256" key="1">
    <source>
        <dbReference type="SAM" id="MobiDB-lite"/>
    </source>
</evidence>
<dbReference type="InterPro" id="IPR029071">
    <property type="entry name" value="Ubiquitin-like_domsf"/>
</dbReference>
<dbReference type="Proteomes" id="UP000676310">
    <property type="component" value="Unassembled WGS sequence"/>
</dbReference>
<feature type="region of interest" description="Disordered" evidence="1">
    <location>
        <begin position="139"/>
        <end position="160"/>
    </location>
</feature>
<dbReference type="Pfam" id="PF11976">
    <property type="entry name" value="Rad60-SLD"/>
    <property type="match status" value="1"/>
</dbReference>
<evidence type="ECO:0000313" key="3">
    <source>
        <dbReference type="EMBL" id="CAG5183669.1"/>
    </source>
</evidence>
<sequence>MTDKTASAAPPKKRSLFKRAAWQDAPKKDGEDMFSHSNEFSDIVAEQARIRAEEKRKLKRPESANIQNHATKSGVAYQTTMKSLSQPKAAQPARNEQAGTLAKRTAIASPTRLAHRTLRFPDQIRILEHFITTKESNVIDLGDSDKDDDSGCVSKPYNDNPALDYTSSNSVFKQDVAVRPSKPPPIEIKDDEDEDDEDLDPAFAALRARARARVAAAKAQANGNAPKAPIAQLFIDPQMPDANPLMVKVRVDTTIGKPRLAWCGKEKFPDQMTRNVFFTWKGTRLYDSTSIQRLGIQVDVNGNVSVEGDSNIYDDINLPKIHVEAWTEEIYKQRKKDDAAAAIAKKLAAEAALVTKERTPTPEPEPGPEEKRFRLILKAKGHSDFKLTVKENTTIAHIASAYKSRLKIDKSQPVTLMFDGDRLMPLDTVADYDMEDEDACMIEVLFK</sequence>
<evidence type="ECO:0000313" key="4">
    <source>
        <dbReference type="Proteomes" id="UP000676310"/>
    </source>
</evidence>
<evidence type="ECO:0000259" key="2">
    <source>
        <dbReference type="Pfam" id="PF11976"/>
    </source>
</evidence>
<keyword evidence="4" id="KW-1185">Reference proteome</keyword>
<dbReference type="Gene3D" id="3.10.20.90">
    <property type="entry name" value="Phosphatidylinositol 3-kinase Catalytic Subunit, Chain A, domain 1"/>
    <property type="match status" value="1"/>
</dbReference>
<dbReference type="GeneID" id="67010885"/>
<feature type="compositionally biased region" description="Polar residues" evidence="1">
    <location>
        <begin position="64"/>
        <end position="73"/>
    </location>
</feature>
<reference evidence="3" key="1">
    <citation type="submission" date="2021-05" db="EMBL/GenBank/DDBJ databases">
        <authorList>
            <person name="Stam R."/>
        </authorList>
    </citation>
    <scope>NUCLEOTIDE SEQUENCE</scope>
    <source>
        <strain evidence="3">CS162</strain>
    </source>
</reference>
<feature type="region of interest" description="Disordered" evidence="1">
    <location>
        <begin position="1"/>
        <end position="40"/>
    </location>
</feature>
<gene>
    <name evidence="3" type="ORF">ALTATR162_LOCUS10696</name>
</gene>
<protein>
    <recommendedName>
        <fullName evidence="2">Rad60/SUMO-like domain-containing protein</fullName>
    </recommendedName>
</protein>
<dbReference type="OrthoDB" id="3365399at2759"/>
<dbReference type="EMBL" id="CAJRGZ010000029">
    <property type="protein sequence ID" value="CAG5183669.1"/>
    <property type="molecule type" value="Genomic_DNA"/>
</dbReference>
<dbReference type="InterPro" id="IPR022617">
    <property type="entry name" value="Rad60/SUMO-like_dom"/>
</dbReference>
<accession>A0A8J2IAI4</accession>
<feature type="compositionally biased region" description="Basic and acidic residues" evidence="1">
    <location>
        <begin position="25"/>
        <end position="34"/>
    </location>
</feature>
<proteinExistence type="predicted"/>
<feature type="region of interest" description="Disordered" evidence="1">
    <location>
        <begin position="54"/>
        <end position="73"/>
    </location>
</feature>